<dbReference type="Pfam" id="PF12833">
    <property type="entry name" value="HTH_18"/>
    <property type="match status" value="1"/>
</dbReference>
<dbReference type="EMBL" id="WKLT01000018">
    <property type="protein sequence ID" value="MRY59591.1"/>
    <property type="molecule type" value="Genomic_DNA"/>
</dbReference>
<keyword evidence="1" id="KW-0805">Transcription regulation</keyword>
<dbReference type="SMART" id="SM00342">
    <property type="entry name" value="HTH_ARAC"/>
    <property type="match status" value="1"/>
</dbReference>
<reference evidence="8" key="4">
    <citation type="submission" date="2023-03" db="EMBL/GenBank/DDBJ databases">
        <title>Parabacteroides distasonis, a bacteria resistant against UC.</title>
        <authorList>
            <person name="Dai W."/>
        </authorList>
    </citation>
    <scope>NUCLEOTIDE SEQUENCE</scope>
    <source>
        <strain evidence="8">F1-28</strain>
    </source>
</reference>
<dbReference type="Proteomes" id="UP001211522">
    <property type="component" value="Unassembled WGS sequence"/>
</dbReference>
<dbReference type="InterPro" id="IPR018060">
    <property type="entry name" value="HTH_AraC"/>
</dbReference>
<evidence type="ECO:0000256" key="3">
    <source>
        <dbReference type="ARBA" id="ARBA00023163"/>
    </source>
</evidence>
<evidence type="ECO:0000259" key="4">
    <source>
        <dbReference type="PROSITE" id="PS01124"/>
    </source>
</evidence>
<dbReference type="Gene3D" id="1.10.10.60">
    <property type="entry name" value="Homeodomain-like"/>
    <property type="match status" value="1"/>
</dbReference>
<proteinExistence type="predicted"/>
<dbReference type="SUPFAM" id="SSF46689">
    <property type="entry name" value="Homeodomain-like"/>
    <property type="match status" value="1"/>
</dbReference>
<dbReference type="Proteomes" id="UP001221009">
    <property type="component" value="Chromosome"/>
</dbReference>
<protein>
    <submittedName>
        <fullName evidence="7">Helix-turn-helix domain-containing protein</fullName>
    </submittedName>
</protein>
<accession>A0A174J1M0</accession>
<dbReference type="EMBL" id="JAJCNI010000019">
    <property type="protein sequence ID" value="MCB6519137.1"/>
    <property type="molecule type" value="Genomic_DNA"/>
</dbReference>
<keyword evidence="3" id="KW-0804">Transcription</keyword>
<dbReference type="PANTHER" id="PTHR43280">
    <property type="entry name" value="ARAC-FAMILY TRANSCRIPTIONAL REGULATOR"/>
    <property type="match status" value="1"/>
</dbReference>
<gene>
    <name evidence="7" type="ORF">GKD59_17075</name>
    <name evidence="5" type="ORF">LI194_15180</name>
    <name evidence="8" type="ORF">P2T59_02135</name>
    <name evidence="6" type="ORF">PN612_15745</name>
</gene>
<evidence type="ECO:0000256" key="2">
    <source>
        <dbReference type="ARBA" id="ARBA00023125"/>
    </source>
</evidence>
<dbReference type="AlphaFoldDB" id="A0A174J1M0"/>
<dbReference type="RefSeq" id="WP_005866166.1">
    <property type="nucleotide sequence ID" value="NZ_CAXSKO010000007.1"/>
</dbReference>
<evidence type="ECO:0000313" key="6">
    <source>
        <dbReference type="EMBL" id="MDB9139942.1"/>
    </source>
</evidence>
<dbReference type="PANTHER" id="PTHR43280:SF32">
    <property type="entry name" value="TRANSCRIPTIONAL REGULATORY PROTEIN"/>
    <property type="match status" value="1"/>
</dbReference>
<reference evidence="7 9" key="1">
    <citation type="journal article" date="2019" name="Nat. Med.">
        <title>A library of human gut bacterial isolates paired with longitudinal multiomics data enables mechanistic microbiome research.</title>
        <authorList>
            <person name="Poyet M."/>
            <person name="Groussin M."/>
            <person name="Gibbons S.M."/>
            <person name="Avila-Pacheco J."/>
            <person name="Jiang X."/>
            <person name="Kearney S.M."/>
            <person name="Perrotta A.R."/>
            <person name="Berdy B."/>
            <person name="Zhao S."/>
            <person name="Lieberman T.D."/>
            <person name="Swanson P.K."/>
            <person name="Smith M."/>
            <person name="Roesemann S."/>
            <person name="Alexander J.E."/>
            <person name="Rich S.A."/>
            <person name="Livny J."/>
            <person name="Vlamakis H."/>
            <person name="Clish C."/>
            <person name="Bullock K."/>
            <person name="Deik A."/>
            <person name="Scott J."/>
            <person name="Pierce K.A."/>
            <person name="Xavier R.J."/>
            <person name="Alm E.J."/>
        </authorList>
    </citation>
    <scope>NUCLEOTIDE SEQUENCE [LARGE SCALE GENOMIC DNA]</scope>
    <source>
        <strain evidence="7 9">BIOML-A41</strain>
    </source>
</reference>
<dbReference type="PROSITE" id="PS01124">
    <property type="entry name" value="HTH_ARAC_FAMILY_2"/>
    <property type="match status" value="1"/>
</dbReference>
<dbReference type="Proteomes" id="UP001198806">
    <property type="component" value="Unassembled WGS sequence"/>
</dbReference>
<dbReference type="EMBL" id="JAQMPX010000112">
    <property type="protein sequence ID" value="MDB9139942.1"/>
    <property type="molecule type" value="Genomic_DNA"/>
</dbReference>
<keyword evidence="2" id="KW-0238">DNA-binding</keyword>
<evidence type="ECO:0000313" key="7">
    <source>
        <dbReference type="EMBL" id="MRY59591.1"/>
    </source>
</evidence>
<evidence type="ECO:0000313" key="8">
    <source>
        <dbReference type="EMBL" id="WET64796.1"/>
    </source>
</evidence>
<dbReference type="GO" id="GO:0043565">
    <property type="term" value="F:sequence-specific DNA binding"/>
    <property type="evidence" value="ECO:0007669"/>
    <property type="project" value="InterPro"/>
</dbReference>
<evidence type="ECO:0000256" key="1">
    <source>
        <dbReference type="ARBA" id="ARBA00023015"/>
    </source>
</evidence>
<dbReference type="InterPro" id="IPR009057">
    <property type="entry name" value="Homeodomain-like_sf"/>
</dbReference>
<reference evidence="6" key="3">
    <citation type="submission" date="2023-01" db="EMBL/GenBank/DDBJ databases">
        <title>Human gut microbiome strain richness.</title>
        <authorList>
            <person name="Chen-Liaw A."/>
        </authorList>
    </citation>
    <scope>NUCLEOTIDE SEQUENCE</scope>
    <source>
        <strain evidence="6">D35st1_E5_D35t1_190705</strain>
    </source>
</reference>
<name>A0A174J1M0_PARDI</name>
<evidence type="ECO:0000313" key="5">
    <source>
        <dbReference type="EMBL" id="MCB6519137.1"/>
    </source>
</evidence>
<evidence type="ECO:0000313" key="9">
    <source>
        <dbReference type="Proteomes" id="UP000463337"/>
    </source>
</evidence>
<dbReference type="GO" id="GO:0003700">
    <property type="term" value="F:DNA-binding transcription factor activity"/>
    <property type="evidence" value="ECO:0007669"/>
    <property type="project" value="InterPro"/>
</dbReference>
<feature type="domain" description="HTH araC/xylS-type" evidence="4">
    <location>
        <begin position="168"/>
        <end position="267"/>
    </location>
</feature>
<reference evidence="5" key="2">
    <citation type="submission" date="2021-10" db="EMBL/GenBank/DDBJ databases">
        <title>Collection of gut derived symbiotic bacterial strains cultured from healthy donors.</title>
        <authorList>
            <person name="Lin H."/>
            <person name="Littmann E."/>
            <person name="Kohout C."/>
            <person name="Pamer E.G."/>
        </authorList>
    </citation>
    <scope>NUCLEOTIDE SEQUENCE</scope>
    <source>
        <strain evidence="5">DFI.2.94</strain>
    </source>
</reference>
<dbReference type="Proteomes" id="UP000463337">
    <property type="component" value="Unassembled WGS sequence"/>
</dbReference>
<dbReference type="GeneID" id="93524575"/>
<dbReference type="EMBL" id="CP120353">
    <property type="protein sequence ID" value="WET64796.1"/>
    <property type="molecule type" value="Genomic_DNA"/>
</dbReference>
<organism evidence="7 9">
    <name type="scientific">Parabacteroides distasonis</name>
    <dbReference type="NCBI Taxonomy" id="823"/>
    <lineage>
        <taxon>Bacteria</taxon>
        <taxon>Pseudomonadati</taxon>
        <taxon>Bacteroidota</taxon>
        <taxon>Bacteroidia</taxon>
        <taxon>Bacteroidales</taxon>
        <taxon>Tannerellaceae</taxon>
        <taxon>Parabacteroides</taxon>
    </lineage>
</organism>
<sequence length="271" mass="31807">MNTDILFADNLDDMISGSFDRYCTHALCREGEASFLMTGEWFRMRKGDCVIFTHNELISKIEISDDFQVTVLYISNSFSFKNIPRNDYDVIGKLTLLRNPIMSLTEREQRIFMEDIELIRRRLTDHTHRFHDELIGCLAKTFVLDLYDFHARIYESPSVSEQNAVLMERFINLLKAGDYRNHREVSYYASRLCITPKYLTEVCKKASGFTANYWIDRFTISRITHLLSDKNLTLKEISDNMNFSSLSFFSRYVQRLLKVSPSEYRNGNLIA</sequence>